<keyword evidence="1" id="KW-0472">Membrane</keyword>
<feature type="transmembrane region" description="Helical" evidence="1">
    <location>
        <begin position="147"/>
        <end position="167"/>
    </location>
</feature>
<dbReference type="KEGG" id="stax:MC45_15420"/>
<dbReference type="EMBL" id="CP009571">
    <property type="protein sequence ID" value="AIT07530.1"/>
    <property type="molecule type" value="Genomic_DNA"/>
</dbReference>
<gene>
    <name evidence="2" type="ORF">MC45_15420</name>
</gene>
<feature type="transmembrane region" description="Helical" evidence="1">
    <location>
        <begin position="71"/>
        <end position="91"/>
    </location>
</feature>
<protein>
    <submittedName>
        <fullName evidence="2">Membrane protein</fullName>
    </submittedName>
</protein>
<evidence type="ECO:0000256" key="1">
    <source>
        <dbReference type="SAM" id="Phobius"/>
    </source>
</evidence>
<dbReference type="HOGENOM" id="CLU_078231_0_0_5"/>
<dbReference type="STRING" id="1549858.MC45_15420"/>
<accession>A0A097EIY3</accession>
<feature type="transmembrane region" description="Helical" evidence="1">
    <location>
        <begin position="179"/>
        <end position="197"/>
    </location>
</feature>
<reference evidence="2 3" key="1">
    <citation type="submission" date="2014-09" db="EMBL/GenBank/DDBJ databases">
        <title>Using Illumina technology Improving SMRT sequencing Genome Assembly by RASTools.</title>
        <authorList>
            <person name="Zhou Y."/>
            <person name="Ma T."/>
            <person name="Liu T."/>
        </authorList>
    </citation>
    <scope>NUCLEOTIDE SEQUENCE [LARGE SCALE GENOMIC DNA]</scope>
    <source>
        <strain evidence="2 3">ATCC 55669</strain>
    </source>
</reference>
<sequence length="313" mass="33977">MQIDHSAGRPLVEIVPPSPDIAGLQPLKTIKSRWPAIIGALVTLAMLAGLAHELLSSGLAGLDRATPRDPLFYIAFAALYFVPPLADYWIFRRLWHIPLGGLVALIKKRIANDVVMGYSGEAYFYAWARARAQLVAAPFGAVKDVSILSAIAGNAVTLAMIAVALPVGRNLIPPEMMRYVYGSLAVIFGTSLPFLIFSRKVFSLPRGELWAIFGIHCLRLILGGFFLALAWALAMPSVAIGTWLFLSAGRMLFSRLPLLPNKDLLFANFAILMIGEDQALSELIAFTAGAVLLIHALLIVAFGIHHLLTRKPS</sequence>
<keyword evidence="1" id="KW-1133">Transmembrane helix</keyword>
<dbReference type="eggNOG" id="ENOG50337CJ">
    <property type="taxonomic scope" value="Bacteria"/>
</dbReference>
<feature type="transmembrane region" description="Helical" evidence="1">
    <location>
        <begin position="209"/>
        <end position="234"/>
    </location>
</feature>
<keyword evidence="3" id="KW-1185">Reference proteome</keyword>
<evidence type="ECO:0000313" key="3">
    <source>
        <dbReference type="Proteomes" id="UP000033200"/>
    </source>
</evidence>
<evidence type="ECO:0000313" key="2">
    <source>
        <dbReference type="EMBL" id="AIT07530.1"/>
    </source>
</evidence>
<organism evidence="2 3">
    <name type="scientific">Sphingomonas taxi</name>
    <dbReference type="NCBI Taxonomy" id="1549858"/>
    <lineage>
        <taxon>Bacteria</taxon>
        <taxon>Pseudomonadati</taxon>
        <taxon>Pseudomonadota</taxon>
        <taxon>Alphaproteobacteria</taxon>
        <taxon>Sphingomonadales</taxon>
        <taxon>Sphingomonadaceae</taxon>
        <taxon>Sphingomonas</taxon>
    </lineage>
</organism>
<dbReference type="Proteomes" id="UP000033200">
    <property type="component" value="Chromosome"/>
</dbReference>
<proteinExistence type="predicted"/>
<name>A0A097EIY3_9SPHN</name>
<feature type="transmembrane region" description="Helical" evidence="1">
    <location>
        <begin position="34"/>
        <end position="51"/>
    </location>
</feature>
<keyword evidence="1" id="KW-0812">Transmembrane</keyword>
<feature type="transmembrane region" description="Helical" evidence="1">
    <location>
        <begin position="279"/>
        <end position="304"/>
    </location>
</feature>
<dbReference type="AlphaFoldDB" id="A0A097EIY3"/>